<dbReference type="InterPro" id="IPR017946">
    <property type="entry name" value="PLC-like_Pdiesterase_TIM-brl"/>
</dbReference>
<dbReference type="PANTHER" id="PTHR46211">
    <property type="entry name" value="GLYCEROPHOSPHORYL DIESTER PHOSPHODIESTERASE"/>
    <property type="match status" value="1"/>
</dbReference>
<dbReference type="GO" id="GO:0006629">
    <property type="term" value="P:lipid metabolic process"/>
    <property type="evidence" value="ECO:0007669"/>
    <property type="project" value="InterPro"/>
</dbReference>
<dbReference type="InterPro" id="IPR016024">
    <property type="entry name" value="ARM-type_fold"/>
</dbReference>
<organism evidence="2 3">
    <name type="scientific">Terriglobus roseus</name>
    <dbReference type="NCBI Taxonomy" id="392734"/>
    <lineage>
        <taxon>Bacteria</taxon>
        <taxon>Pseudomonadati</taxon>
        <taxon>Acidobacteriota</taxon>
        <taxon>Terriglobia</taxon>
        <taxon>Terriglobales</taxon>
        <taxon>Acidobacteriaceae</taxon>
        <taxon>Terriglobus</taxon>
    </lineage>
</organism>
<dbReference type="CDD" id="cd08566">
    <property type="entry name" value="GDPD_AtGDE_like"/>
    <property type="match status" value="1"/>
</dbReference>
<dbReference type="OrthoDB" id="384721at2"/>
<dbReference type="AlphaFoldDB" id="A0A1G7KJX4"/>
<evidence type="ECO:0000313" key="2">
    <source>
        <dbReference type="EMBL" id="SDF37260.1"/>
    </source>
</evidence>
<name>A0A1G7KJX4_9BACT</name>
<dbReference type="PROSITE" id="PS50007">
    <property type="entry name" value="PIPLC_X_DOMAIN"/>
    <property type="match status" value="1"/>
</dbReference>
<dbReference type="GO" id="GO:0008081">
    <property type="term" value="F:phosphoric diester hydrolase activity"/>
    <property type="evidence" value="ECO:0007669"/>
    <property type="project" value="InterPro"/>
</dbReference>
<dbReference type="InterPro" id="IPR011989">
    <property type="entry name" value="ARM-like"/>
</dbReference>
<evidence type="ECO:0000313" key="3">
    <source>
        <dbReference type="Proteomes" id="UP000182427"/>
    </source>
</evidence>
<dbReference type="Pfam" id="PF03009">
    <property type="entry name" value="GDPD"/>
    <property type="match status" value="1"/>
</dbReference>
<proteinExistence type="predicted"/>
<dbReference type="Proteomes" id="UP000182427">
    <property type="component" value="Chromosome I"/>
</dbReference>
<evidence type="ECO:0000259" key="1">
    <source>
        <dbReference type="PROSITE" id="PS51704"/>
    </source>
</evidence>
<accession>A0A1G7KJX4</accession>
<gene>
    <name evidence="2" type="ORF">SAMN05444167_2206</name>
</gene>
<dbReference type="PROSITE" id="PS51704">
    <property type="entry name" value="GP_PDE"/>
    <property type="match status" value="1"/>
</dbReference>
<dbReference type="InterPro" id="IPR030395">
    <property type="entry name" value="GP_PDE_dom"/>
</dbReference>
<protein>
    <submittedName>
        <fullName evidence="2">Glycerophosphoryl diester phosphodiesterase</fullName>
    </submittedName>
</protein>
<dbReference type="SUPFAM" id="SSF48371">
    <property type="entry name" value="ARM repeat"/>
    <property type="match status" value="1"/>
</dbReference>
<reference evidence="2 3" key="1">
    <citation type="submission" date="2016-10" db="EMBL/GenBank/DDBJ databases">
        <authorList>
            <person name="de Groot N.N."/>
        </authorList>
    </citation>
    <scope>NUCLEOTIDE SEQUENCE [LARGE SCALE GENOMIC DNA]</scope>
    <source>
        <strain evidence="2 3">GAS232</strain>
    </source>
</reference>
<sequence>MKRIFSLLLLASCVAAHGQGRHVDLYCHRTANKDVPENTMESLEMAILSGCDVIEVDVRRTMDGVLILNHDGFTERLTDGVGEVETSLYDDLVTREAGAWMGERWSGMHIVRFDQALTYARVHDVRLVLDVKVKGTGADILAAVDRASMRDRVRFGGEVDDIRNRLPKQAGPAESWVQPNATAQQIDSLHREGKRVIVNFSANAHEMDLTAMHAAVANGADGINVDYVRLGADAVGRPVEATVAALSRTASSGDTQHRIEAIALLPHFYGVPLQESFASWLLDADPRVSRAAAVALVNMRPRPTPHIFDKALRSKDAHAQASAAWGAGTLRGPSSMLIPLLHSSDPLVLEEALVALVRMPGSVPAEQLLPLLHHRDTAVCGAAALALAAHNPTTAQQVLPARLRLEVKETLARYDAWTKRGQPKLTETEIKTITDHYRSQMKMLQAIGMLDGAPSFTALEEQAFHPGADFTQTLSQVAGFRLWDRIGEHPYDAVRQLGSSDAGVADRAEWMLTLADDRVGPVVRSALQNANPAVRLRAIHILAFRGDSAALPQLKSMHEPDAVWAIEKIRQLHTGL</sequence>
<dbReference type="SUPFAM" id="SSF51695">
    <property type="entry name" value="PLC-like phosphodiesterases"/>
    <property type="match status" value="1"/>
</dbReference>
<dbReference type="RefSeq" id="WP_083345179.1">
    <property type="nucleotide sequence ID" value="NZ_LT629690.1"/>
</dbReference>
<dbReference type="PANTHER" id="PTHR46211:SF1">
    <property type="entry name" value="GLYCEROPHOSPHODIESTER PHOSPHODIESTERASE, CYTOPLASMIC"/>
    <property type="match status" value="1"/>
</dbReference>
<feature type="domain" description="GP-PDE" evidence="1">
    <location>
        <begin position="23"/>
        <end position="266"/>
    </location>
</feature>
<keyword evidence="3" id="KW-1185">Reference proteome</keyword>
<dbReference type="Gene3D" id="3.20.20.190">
    <property type="entry name" value="Phosphatidylinositol (PI) phosphodiesterase"/>
    <property type="match status" value="1"/>
</dbReference>
<dbReference type="EMBL" id="LT629690">
    <property type="protein sequence ID" value="SDF37260.1"/>
    <property type="molecule type" value="Genomic_DNA"/>
</dbReference>
<dbReference type="Gene3D" id="1.25.10.10">
    <property type="entry name" value="Leucine-rich Repeat Variant"/>
    <property type="match status" value="2"/>
</dbReference>